<sequence length="288" mass="31918">MLSTARRVGRLPVVPRPEVDELLSSWLRRTAAFYGAKPNALLAQLETSTTDTLAFDWAASPDDVAKVALALGTTRSDVIKRSFIGIPTSALMFIETGTVGRTCPPCFAEFTKRGMQGVVLLHWKLAVASRCGRCGNSLRGDRTMARHRLTGWQPSAEMNERRDDVINIVRINMYDPVTMAVVERLFQAVATPIRWPVSSHRDARCRSIGNGPALMWRHPAVQAVVSRRATPLCRRQANFASWPEAEQIIAAACVHQLATAPAQLWVELKRLGLIKSGDTTLARHLFRP</sequence>
<feature type="domain" description="TniQ" evidence="1">
    <location>
        <begin position="12"/>
        <end position="131"/>
    </location>
</feature>
<name>A0A841L6P4_9SPHN</name>
<dbReference type="EMBL" id="JACIIV010000021">
    <property type="protein sequence ID" value="MBB6228639.1"/>
    <property type="molecule type" value="Genomic_DNA"/>
</dbReference>
<keyword evidence="3" id="KW-1185">Reference proteome</keyword>
<gene>
    <name evidence="2" type="ORF">FHS79_002829</name>
</gene>
<evidence type="ECO:0000313" key="3">
    <source>
        <dbReference type="Proteomes" id="UP000538147"/>
    </source>
</evidence>
<protein>
    <recommendedName>
        <fullName evidence="1">TniQ domain-containing protein</fullName>
    </recommendedName>
</protein>
<dbReference type="Proteomes" id="UP000538147">
    <property type="component" value="Unassembled WGS sequence"/>
</dbReference>
<organism evidence="2 3">
    <name type="scientific">Polymorphobacter multimanifer</name>
    <dbReference type="NCBI Taxonomy" id="1070431"/>
    <lineage>
        <taxon>Bacteria</taxon>
        <taxon>Pseudomonadati</taxon>
        <taxon>Pseudomonadota</taxon>
        <taxon>Alphaproteobacteria</taxon>
        <taxon>Sphingomonadales</taxon>
        <taxon>Sphingosinicellaceae</taxon>
        <taxon>Polymorphobacter</taxon>
    </lineage>
</organism>
<dbReference type="RefSeq" id="WP_184201327.1">
    <property type="nucleotide sequence ID" value="NZ_BMOX01000004.1"/>
</dbReference>
<comment type="caution">
    <text evidence="2">The sequence shown here is derived from an EMBL/GenBank/DDBJ whole genome shotgun (WGS) entry which is preliminary data.</text>
</comment>
<accession>A0A841L6P4</accession>
<reference evidence="2 3" key="1">
    <citation type="submission" date="2020-08" db="EMBL/GenBank/DDBJ databases">
        <title>Genomic Encyclopedia of Type Strains, Phase IV (KMG-IV): sequencing the most valuable type-strain genomes for metagenomic binning, comparative biology and taxonomic classification.</title>
        <authorList>
            <person name="Goeker M."/>
        </authorList>
    </citation>
    <scope>NUCLEOTIDE SEQUENCE [LARGE SCALE GENOMIC DNA]</scope>
    <source>
        <strain evidence="2 3">DSM 102189</strain>
    </source>
</reference>
<dbReference type="InterPro" id="IPR009492">
    <property type="entry name" value="TniQ"/>
</dbReference>
<dbReference type="AlphaFoldDB" id="A0A841L6P4"/>
<dbReference type="Pfam" id="PF06527">
    <property type="entry name" value="TniQ"/>
    <property type="match status" value="1"/>
</dbReference>
<evidence type="ECO:0000313" key="2">
    <source>
        <dbReference type="EMBL" id="MBB6228639.1"/>
    </source>
</evidence>
<proteinExistence type="predicted"/>
<evidence type="ECO:0000259" key="1">
    <source>
        <dbReference type="Pfam" id="PF06527"/>
    </source>
</evidence>